<dbReference type="GO" id="GO:0016020">
    <property type="term" value="C:membrane"/>
    <property type="evidence" value="ECO:0007669"/>
    <property type="project" value="UniProtKB-SubCell"/>
</dbReference>
<sequence>MNKLLDTYLDKRMLFIFLNGMASGFPWVIIGSAMTLWLQDAGLTRTAIGFFGSVFAVYSVNWLWAPLLDRVKIPFLTERFGQRRSWLLLLQSLLFLLIVAISFTNPANNLVWVSLLAIGVAVVSSTQDIVIDAYRIDVLDIEEKNKLPATAAMATSGWWVGYGFLGAIALYLSDFGQDWSSVYLIISVFALGFILNTLWLDEPESQREVVQGKAQKRYEDLLGGRNLFEKLKPVTLVDRIVAIQIVAWQKTSAWFLSTMVEPLKDFFVRFGKTAIVILLFIMLFKVGEAFLGRMSLVFYKEIGFTTSEIATYSKLVGSTLTVIFSIIASMITVHYGLVRGLMISGVAMASTNLIFSYLAFVGPDTTVFAIAILLDNFTAAFSTVAFVAFISHLTNRAYTATQYALMASVGNFGRTLFAGGSGWMVDSLEAQKWVASFGGEWTVFFAITALMVIPSLIMLVWISKRFKEIFI</sequence>
<protein>
    <submittedName>
        <fullName evidence="8">AmpG permease</fullName>
    </submittedName>
</protein>
<feature type="transmembrane region" description="Helical" evidence="6">
    <location>
        <begin position="340"/>
        <end position="360"/>
    </location>
</feature>
<keyword evidence="5 6" id="KW-0472">Membrane</keyword>
<feature type="transmembrane region" description="Helical" evidence="6">
    <location>
        <begin position="273"/>
        <end position="292"/>
    </location>
</feature>
<evidence type="ECO:0000259" key="7">
    <source>
        <dbReference type="PROSITE" id="PS50850"/>
    </source>
</evidence>
<dbReference type="InterPro" id="IPR011701">
    <property type="entry name" value="MFS"/>
</dbReference>
<dbReference type="Pfam" id="PF07690">
    <property type="entry name" value="MFS_1"/>
    <property type="match status" value="1"/>
</dbReference>
<feature type="transmembrane region" description="Helical" evidence="6">
    <location>
        <begin position="443"/>
        <end position="462"/>
    </location>
</feature>
<evidence type="ECO:0000256" key="4">
    <source>
        <dbReference type="ARBA" id="ARBA00022989"/>
    </source>
</evidence>
<feature type="transmembrane region" description="Helical" evidence="6">
    <location>
        <begin position="12"/>
        <end position="37"/>
    </location>
</feature>
<comment type="subcellular location">
    <subcellularLocation>
        <location evidence="1">Membrane</location>
        <topology evidence="1">Multi-pass membrane protein</topology>
    </subcellularLocation>
</comment>
<organism evidence="8">
    <name type="scientific">hydrothermal vent metagenome</name>
    <dbReference type="NCBI Taxonomy" id="652676"/>
    <lineage>
        <taxon>unclassified sequences</taxon>
        <taxon>metagenomes</taxon>
        <taxon>ecological metagenomes</taxon>
    </lineage>
</organism>
<dbReference type="InterPro" id="IPR020846">
    <property type="entry name" value="MFS_dom"/>
</dbReference>
<dbReference type="AlphaFoldDB" id="A0A1W1E2C6"/>
<evidence type="ECO:0000256" key="1">
    <source>
        <dbReference type="ARBA" id="ARBA00004141"/>
    </source>
</evidence>
<evidence type="ECO:0000256" key="5">
    <source>
        <dbReference type="ARBA" id="ARBA00023136"/>
    </source>
</evidence>
<reference evidence="8" key="1">
    <citation type="submission" date="2016-10" db="EMBL/GenBank/DDBJ databases">
        <authorList>
            <person name="de Groot N.N."/>
        </authorList>
    </citation>
    <scope>NUCLEOTIDE SEQUENCE</scope>
</reference>
<feature type="transmembrane region" description="Helical" evidence="6">
    <location>
        <begin position="86"/>
        <end position="104"/>
    </location>
</feature>
<feature type="transmembrane region" description="Helical" evidence="6">
    <location>
        <begin position="366"/>
        <end position="391"/>
    </location>
</feature>
<evidence type="ECO:0000256" key="6">
    <source>
        <dbReference type="SAM" id="Phobius"/>
    </source>
</evidence>
<feature type="domain" description="Major facilitator superfamily (MFS) profile" evidence="7">
    <location>
        <begin position="12"/>
        <end position="466"/>
    </location>
</feature>
<feature type="transmembrane region" description="Helical" evidence="6">
    <location>
        <begin position="179"/>
        <end position="200"/>
    </location>
</feature>
<accession>A0A1W1E2C6</accession>
<dbReference type="SUPFAM" id="SSF103473">
    <property type="entry name" value="MFS general substrate transporter"/>
    <property type="match status" value="1"/>
</dbReference>
<dbReference type="Gene3D" id="1.20.1250.20">
    <property type="entry name" value="MFS general substrate transporter like domains"/>
    <property type="match status" value="2"/>
</dbReference>
<dbReference type="EMBL" id="FPHZ01000124">
    <property type="protein sequence ID" value="SFV88001.1"/>
    <property type="molecule type" value="Genomic_DNA"/>
</dbReference>
<dbReference type="NCBIfam" id="TIGR00901">
    <property type="entry name" value="2A0125"/>
    <property type="match status" value="1"/>
</dbReference>
<feature type="transmembrane region" description="Helical" evidence="6">
    <location>
        <begin position="151"/>
        <end position="173"/>
    </location>
</feature>
<feature type="transmembrane region" description="Helical" evidence="6">
    <location>
        <begin position="403"/>
        <end position="423"/>
    </location>
</feature>
<proteinExistence type="predicted"/>
<keyword evidence="4 6" id="KW-1133">Transmembrane helix</keyword>
<gene>
    <name evidence="8" type="ORF">MNB_SUP05-SYMBIONT-5-996</name>
</gene>
<feature type="transmembrane region" description="Helical" evidence="6">
    <location>
        <begin position="43"/>
        <end position="65"/>
    </location>
</feature>
<feature type="transmembrane region" description="Helical" evidence="6">
    <location>
        <begin position="312"/>
        <end position="333"/>
    </location>
</feature>
<dbReference type="InterPro" id="IPR004752">
    <property type="entry name" value="AmpG_permease/AT-1"/>
</dbReference>
<dbReference type="PANTHER" id="PTHR12778">
    <property type="entry name" value="SOLUTE CARRIER FAMILY 33 ACETYL-COA TRANSPORTER -RELATED"/>
    <property type="match status" value="1"/>
</dbReference>
<dbReference type="PANTHER" id="PTHR12778:SF10">
    <property type="entry name" value="MAJOR FACILITATOR SUPERFAMILY DOMAIN-CONTAINING PROTEIN 3"/>
    <property type="match status" value="1"/>
</dbReference>
<dbReference type="PROSITE" id="PS50850">
    <property type="entry name" value="MFS"/>
    <property type="match status" value="1"/>
</dbReference>
<dbReference type="InterPro" id="IPR036259">
    <property type="entry name" value="MFS_trans_sf"/>
</dbReference>
<dbReference type="GO" id="GO:0022857">
    <property type="term" value="F:transmembrane transporter activity"/>
    <property type="evidence" value="ECO:0007669"/>
    <property type="project" value="InterPro"/>
</dbReference>
<feature type="transmembrane region" description="Helical" evidence="6">
    <location>
        <begin position="110"/>
        <end position="131"/>
    </location>
</feature>
<evidence type="ECO:0000313" key="8">
    <source>
        <dbReference type="EMBL" id="SFV88001.1"/>
    </source>
</evidence>
<keyword evidence="2" id="KW-0813">Transport</keyword>
<evidence type="ECO:0000256" key="2">
    <source>
        <dbReference type="ARBA" id="ARBA00022448"/>
    </source>
</evidence>
<name>A0A1W1E2C6_9ZZZZ</name>
<evidence type="ECO:0000256" key="3">
    <source>
        <dbReference type="ARBA" id="ARBA00022692"/>
    </source>
</evidence>
<keyword evidence="3 6" id="KW-0812">Transmembrane</keyword>